<keyword evidence="3" id="KW-1185">Reference proteome</keyword>
<evidence type="ECO:0000313" key="2">
    <source>
        <dbReference type="EMBL" id="GAA1426917.1"/>
    </source>
</evidence>
<feature type="region of interest" description="Disordered" evidence="1">
    <location>
        <begin position="1"/>
        <end position="140"/>
    </location>
</feature>
<dbReference type="Proteomes" id="UP001500973">
    <property type="component" value="Unassembled WGS sequence"/>
</dbReference>
<evidence type="ECO:0000313" key="3">
    <source>
        <dbReference type="Proteomes" id="UP001500973"/>
    </source>
</evidence>
<accession>A0ABN1Z100</accession>
<comment type="caution">
    <text evidence="2">The sequence shown here is derived from an EMBL/GenBank/DDBJ whole genome shotgun (WGS) entry which is preliminary data.</text>
</comment>
<name>A0ABN1Z100_9ACTN</name>
<dbReference type="EMBL" id="BAAAIZ010000053">
    <property type="protein sequence ID" value="GAA1426917.1"/>
    <property type="molecule type" value="Genomic_DNA"/>
</dbReference>
<proteinExistence type="predicted"/>
<sequence>MLCAWSVRPASADRGRRLSAPASLCRSGAGGKGRGADAPGGAAGRAPERSRLPSPVIEPVRPSCRAASGRRGAAREPVGTGSAGSPLSRLGPPRAASGGKDPDAARQSRSRAGGTAVARGGSEPDVGTLQPAETGGAGWE</sequence>
<protein>
    <submittedName>
        <fullName evidence="2">Uncharacterized protein</fullName>
    </submittedName>
</protein>
<organism evidence="2 3">
    <name type="scientific">Streptomyces thermospinosisporus</name>
    <dbReference type="NCBI Taxonomy" id="161482"/>
    <lineage>
        <taxon>Bacteria</taxon>
        <taxon>Bacillati</taxon>
        <taxon>Actinomycetota</taxon>
        <taxon>Actinomycetes</taxon>
        <taxon>Kitasatosporales</taxon>
        <taxon>Streptomycetaceae</taxon>
        <taxon>Streptomyces</taxon>
    </lineage>
</organism>
<reference evidence="2 3" key="1">
    <citation type="journal article" date="2019" name="Int. J. Syst. Evol. Microbiol.">
        <title>The Global Catalogue of Microorganisms (GCM) 10K type strain sequencing project: providing services to taxonomists for standard genome sequencing and annotation.</title>
        <authorList>
            <consortium name="The Broad Institute Genomics Platform"/>
            <consortium name="The Broad Institute Genome Sequencing Center for Infectious Disease"/>
            <person name="Wu L."/>
            <person name="Ma J."/>
        </authorList>
    </citation>
    <scope>NUCLEOTIDE SEQUENCE [LARGE SCALE GENOMIC DNA]</scope>
    <source>
        <strain evidence="2 3">JCM 11756</strain>
    </source>
</reference>
<gene>
    <name evidence="2" type="ORF">GCM10009601_37040</name>
</gene>
<evidence type="ECO:0000256" key="1">
    <source>
        <dbReference type="SAM" id="MobiDB-lite"/>
    </source>
</evidence>